<feature type="transmembrane region" description="Helical" evidence="1">
    <location>
        <begin position="197"/>
        <end position="216"/>
    </location>
</feature>
<name>A0ABW9G2D9_9NOCA</name>
<evidence type="ECO:0000313" key="3">
    <source>
        <dbReference type="Proteomes" id="UP001629744"/>
    </source>
</evidence>
<dbReference type="Proteomes" id="UP001629744">
    <property type="component" value="Unassembled WGS sequence"/>
</dbReference>
<gene>
    <name evidence="2" type="ORF">ABEU19_004723</name>
</gene>
<reference evidence="2 3" key="1">
    <citation type="submission" date="2023-11" db="EMBL/GenBank/DDBJ databases">
        <authorList>
            <person name="Val-Calvo J."/>
            <person name="Scortti M."/>
            <person name="Vazquez-Boland J."/>
        </authorList>
    </citation>
    <scope>NUCLEOTIDE SEQUENCE [LARGE SCALE GENOMIC DNA]</scope>
    <source>
        <strain evidence="2 3">DSM 46662</strain>
    </source>
</reference>
<keyword evidence="3" id="KW-1185">Reference proteome</keyword>
<keyword evidence="1" id="KW-1133">Transmembrane helix</keyword>
<keyword evidence="1" id="KW-0472">Membrane</keyword>
<organism evidence="2 3">
    <name type="scientific">Prescottella soli</name>
    <dbReference type="NCBI Taxonomy" id="1543852"/>
    <lineage>
        <taxon>Bacteria</taxon>
        <taxon>Bacillati</taxon>
        <taxon>Actinomycetota</taxon>
        <taxon>Actinomycetes</taxon>
        <taxon>Mycobacteriales</taxon>
        <taxon>Nocardiaceae</taxon>
        <taxon>Prescottella</taxon>
    </lineage>
</organism>
<dbReference type="EMBL" id="JBDLNU010000007">
    <property type="protein sequence ID" value="MFM1731171.1"/>
    <property type="molecule type" value="Genomic_DNA"/>
</dbReference>
<feature type="transmembrane region" description="Helical" evidence="1">
    <location>
        <begin position="222"/>
        <end position="242"/>
    </location>
</feature>
<comment type="caution">
    <text evidence="2">The sequence shown here is derived from an EMBL/GenBank/DDBJ whole genome shotgun (WGS) entry which is preliminary data.</text>
</comment>
<protein>
    <submittedName>
        <fullName evidence="2">YcxB family protein</fullName>
    </submittedName>
</protein>
<sequence>MSSYEEVENSVRECATHATVQAQVDFGIAVTRELLTADGVAAAAAAELTEAGARAVGAAADGAGTASAEQLRAWIAQIDEGDLSDGDMDPDLLRAITALEAWVGYREERSSERIAALGIALLEQADFRASGAPLDDFLSTPETRQAFDRIRVALTEPASHGSEPQSVFENSITIDAADRSAVRRAFVEAAVSRRLRIAGMLALPIALVVGIVLAVSGRPIGMFAFGVIAALTLLLAVFVVILRRVAAKAVDDGMSVGSRLTVRIDADGLGLDGKFGSSRAPWNSLSGALRIKDAIVFRNIAGKAAFFAPGRALDDGALALVEKYIDQDRTRTGDE</sequence>
<proteinExistence type="predicted"/>
<accession>A0ABW9G2D9</accession>
<evidence type="ECO:0000313" key="2">
    <source>
        <dbReference type="EMBL" id="MFM1731171.1"/>
    </source>
</evidence>
<dbReference type="RefSeq" id="WP_348605182.1">
    <property type="nucleotide sequence ID" value="NZ_CP157276.1"/>
</dbReference>
<keyword evidence="1" id="KW-0812">Transmembrane</keyword>
<evidence type="ECO:0000256" key="1">
    <source>
        <dbReference type="SAM" id="Phobius"/>
    </source>
</evidence>